<organism evidence="1 2">
    <name type="scientific">Thalassospira marina</name>
    <dbReference type="NCBI Taxonomy" id="2048283"/>
    <lineage>
        <taxon>Bacteria</taxon>
        <taxon>Pseudomonadati</taxon>
        <taxon>Pseudomonadota</taxon>
        <taxon>Alphaproteobacteria</taxon>
        <taxon>Rhodospirillales</taxon>
        <taxon>Thalassospiraceae</taxon>
        <taxon>Thalassospira</taxon>
    </lineage>
</organism>
<comment type="caution">
    <text evidence="1">The sequence shown here is derived from an EMBL/GenBank/DDBJ whole genome shotgun (WGS) entry which is preliminary data.</text>
</comment>
<evidence type="ECO:0000313" key="1">
    <source>
        <dbReference type="EMBL" id="PKR53230.1"/>
    </source>
</evidence>
<reference evidence="1 2" key="1">
    <citation type="submission" date="2017-09" db="EMBL/GenBank/DDBJ databases">
        <title>Biodiversity and function of Thalassospira species in the particle-attached aromatic-hydrocarbon-degrading consortia from the surface seawater of the South China Sea.</title>
        <authorList>
            <person name="Dong C."/>
            <person name="Liu R."/>
            <person name="Shao Z."/>
        </authorList>
    </citation>
    <scope>NUCLEOTIDE SEQUENCE [LARGE SCALE GENOMIC DNA]</scope>
    <source>
        <strain evidence="1 2">CSC1P2</strain>
    </source>
</reference>
<gene>
    <name evidence="1" type="ORF">COO20_16330</name>
</gene>
<protein>
    <submittedName>
        <fullName evidence="1">Uncharacterized protein</fullName>
    </submittedName>
</protein>
<dbReference type="AlphaFoldDB" id="A0A2N3KRT6"/>
<sequence>MKNRAKFRGKLRDSGQISCGTLRAGMQMRKGTYPGLGWINKDIVVNADAGVLTHLQDYRAYQPPPDAANGPAH</sequence>
<evidence type="ECO:0000313" key="2">
    <source>
        <dbReference type="Proteomes" id="UP000233597"/>
    </source>
</evidence>
<name>A0A2N3KRT6_9PROT</name>
<proteinExistence type="predicted"/>
<dbReference type="EMBL" id="NWTK01000010">
    <property type="protein sequence ID" value="PKR53230.1"/>
    <property type="molecule type" value="Genomic_DNA"/>
</dbReference>
<accession>A0A2N3KRT6</accession>
<dbReference type="Proteomes" id="UP000233597">
    <property type="component" value="Unassembled WGS sequence"/>
</dbReference>